<sequence length="136" mass="16065">MRYAVCYVSTANPSIKRWEIEELLLHSRKENNATGITGLLLYSDGNFLQVMEGEKEQIQKLYRKIKEDKRHHNLIRIFGREINKESFDGYDVDFVSEETKYKEEILQGYLDHIKVLDESCQRVVKGILKTFIYSNN</sequence>
<dbReference type="Gene3D" id="3.30.70.100">
    <property type="match status" value="1"/>
</dbReference>
<protein>
    <submittedName>
        <fullName evidence="2">BLUF domain-containing protein</fullName>
    </submittedName>
</protein>
<dbReference type="InterPro" id="IPR036046">
    <property type="entry name" value="Acylphosphatase-like_dom_sf"/>
</dbReference>
<dbReference type="Pfam" id="PF04940">
    <property type="entry name" value="BLUF"/>
    <property type="match status" value="1"/>
</dbReference>
<dbReference type="RefSeq" id="WP_311533354.1">
    <property type="nucleotide sequence ID" value="NZ_JAVRHQ010000001.1"/>
</dbReference>
<dbReference type="InterPro" id="IPR007024">
    <property type="entry name" value="BLUF_domain"/>
</dbReference>
<accession>A0ABU3C5M7</accession>
<comment type="caution">
    <text evidence="2">The sequence shown here is derived from an EMBL/GenBank/DDBJ whole genome shotgun (WGS) entry which is preliminary data.</text>
</comment>
<organism evidence="2 3">
    <name type="scientific">Autumnicola tepida</name>
    <dbReference type="NCBI Taxonomy" id="3075595"/>
    <lineage>
        <taxon>Bacteria</taxon>
        <taxon>Pseudomonadati</taxon>
        <taxon>Bacteroidota</taxon>
        <taxon>Flavobacteriia</taxon>
        <taxon>Flavobacteriales</taxon>
        <taxon>Flavobacteriaceae</taxon>
        <taxon>Autumnicola</taxon>
    </lineage>
</organism>
<keyword evidence="3" id="KW-1185">Reference proteome</keyword>
<evidence type="ECO:0000259" key="1">
    <source>
        <dbReference type="PROSITE" id="PS50925"/>
    </source>
</evidence>
<dbReference type="SMART" id="SM01034">
    <property type="entry name" value="BLUF"/>
    <property type="match status" value="1"/>
</dbReference>
<gene>
    <name evidence="2" type="ORF">RM553_02290</name>
</gene>
<feature type="domain" description="BLUF" evidence="1">
    <location>
        <begin position="2"/>
        <end position="93"/>
    </location>
</feature>
<name>A0ABU3C5M7_9FLAO</name>
<proteinExistence type="predicted"/>
<dbReference type="PROSITE" id="PS50925">
    <property type="entry name" value="BLUF"/>
    <property type="match status" value="1"/>
</dbReference>
<dbReference type="EMBL" id="JAVRHQ010000001">
    <property type="protein sequence ID" value="MDT0641651.1"/>
    <property type="molecule type" value="Genomic_DNA"/>
</dbReference>
<reference evidence="2 3" key="1">
    <citation type="submission" date="2023-09" db="EMBL/GenBank/DDBJ databases">
        <authorList>
            <person name="Rey-Velasco X."/>
        </authorList>
    </citation>
    <scope>NUCLEOTIDE SEQUENCE [LARGE SCALE GENOMIC DNA]</scope>
    <source>
        <strain evidence="2 3">F363</strain>
    </source>
</reference>
<evidence type="ECO:0000313" key="2">
    <source>
        <dbReference type="EMBL" id="MDT0641651.1"/>
    </source>
</evidence>
<dbReference type="SUPFAM" id="SSF54975">
    <property type="entry name" value="Acylphosphatase/BLUF domain-like"/>
    <property type="match status" value="1"/>
</dbReference>
<evidence type="ECO:0000313" key="3">
    <source>
        <dbReference type="Proteomes" id="UP001262889"/>
    </source>
</evidence>
<dbReference type="Proteomes" id="UP001262889">
    <property type="component" value="Unassembled WGS sequence"/>
</dbReference>